<keyword evidence="2" id="KW-1133">Transmembrane helix</keyword>
<feature type="compositionally biased region" description="Acidic residues" evidence="1">
    <location>
        <begin position="9"/>
        <end position="19"/>
    </location>
</feature>
<keyword evidence="2" id="KW-0472">Membrane</keyword>
<dbReference type="EMBL" id="LT629692">
    <property type="protein sequence ID" value="SDH12821.1"/>
    <property type="molecule type" value="Genomic_DNA"/>
</dbReference>
<evidence type="ECO:0000313" key="3">
    <source>
        <dbReference type="EMBL" id="SDH12821.1"/>
    </source>
</evidence>
<evidence type="ECO:0000256" key="2">
    <source>
        <dbReference type="SAM" id="Phobius"/>
    </source>
</evidence>
<feature type="transmembrane region" description="Helical" evidence="2">
    <location>
        <begin position="81"/>
        <end position="103"/>
    </location>
</feature>
<dbReference type="OrthoDB" id="4981704at2"/>
<feature type="transmembrane region" description="Helical" evidence="2">
    <location>
        <begin position="147"/>
        <end position="167"/>
    </location>
</feature>
<keyword evidence="4" id="KW-1185">Reference proteome</keyword>
<dbReference type="Proteomes" id="UP000199009">
    <property type="component" value="Chromosome I"/>
</dbReference>
<name>A0A1G7ZVY2_9MICO</name>
<gene>
    <name evidence="3" type="ORF">SAMN04489810_2185</name>
</gene>
<sequence>MSPGRDDDALAWDGDDDPTLDVGVAVPHTATPSTAKPNTDAEPPALPDGFSAVGKGSAEVGRIAADGSVSMPGDRVPMGNAALISIGVLGGVYLLYGIGWLIGAGRLSLVAALFLDPIAFQITVGLAILAPPIWFITVFLMTRGAKAWIRFTLLAVGVVVLVPWPFVLAGAAL</sequence>
<organism evidence="3 4">
    <name type="scientific">Microbacterium pygmaeum</name>
    <dbReference type="NCBI Taxonomy" id="370764"/>
    <lineage>
        <taxon>Bacteria</taxon>
        <taxon>Bacillati</taxon>
        <taxon>Actinomycetota</taxon>
        <taxon>Actinomycetes</taxon>
        <taxon>Micrococcales</taxon>
        <taxon>Microbacteriaceae</taxon>
        <taxon>Microbacterium</taxon>
    </lineage>
</organism>
<dbReference type="RefSeq" id="WP_091489689.1">
    <property type="nucleotide sequence ID" value="NZ_LT629692.1"/>
</dbReference>
<protein>
    <recommendedName>
        <fullName evidence="5">DNA polymerase III subunit gamma/tau</fullName>
    </recommendedName>
</protein>
<feature type="region of interest" description="Disordered" evidence="1">
    <location>
        <begin position="1"/>
        <end position="48"/>
    </location>
</feature>
<evidence type="ECO:0000313" key="4">
    <source>
        <dbReference type="Proteomes" id="UP000199009"/>
    </source>
</evidence>
<evidence type="ECO:0008006" key="5">
    <source>
        <dbReference type="Google" id="ProtNLM"/>
    </source>
</evidence>
<evidence type="ECO:0000256" key="1">
    <source>
        <dbReference type="SAM" id="MobiDB-lite"/>
    </source>
</evidence>
<keyword evidence="2" id="KW-0812">Transmembrane</keyword>
<proteinExistence type="predicted"/>
<dbReference type="AlphaFoldDB" id="A0A1G7ZVY2"/>
<accession>A0A1G7ZVY2</accession>
<dbReference type="STRING" id="370764.SAMN04489810_2185"/>
<reference evidence="3 4" key="1">
    <citation type="submission" date="2016-10" db="EMBL/GenBank/DDBJ databases">
        <authorList>
            <person name="de Groot N.N."/>
        </authorList>
    </citation>
    <scope>NUCLEOTIDE SEQUENCE [LARGE SCALE GENOMIC DNA]</scope>
    <source>
        <strain evidence="3 4">DSM 23142</strain>
    </source>
</reference>
<feature type="transmembrane region" description="Helical" evidence="2">
    <location>
        <begin position="118"/>
        <end position="140"/>
    </location>
</feature>